<evidence type="ECO:0000313" key="6">
    <source>
        <dbReference type="Proteomes" id="UP001303760"/>
    </source>
</evidence>
<feature type="compositionally biased region" description="Low complexity" evidence="4">
    <location>
        <begin position="261"/>
        <end position="272"/>
    </location>
</feature>
<feature type="compositionally biased region" description="Basic and acidic residues" evidence="4">
    <location>
        <begin position="273"/>
        <end position="282"/>
    </location>
</feature>
<dbReference type="AlphaFoldDB" id="A0AAN7HJ71"/>
<accession>A0AAN7HJ71</accession>
<proteinExistence type="inferred from homology"/>
<evidence type="ECO:0000256" key="1">
    <source>
        <dbReference type="ARBA" id="ARBA00005439"/>
    </source>
</evidence>
<dbReference type="EMBL" id="MU860010">
    <property type="protein sequence ID" value="KAK4242299.1"/>
    <property type="molecule type" value="Genomic_DNA"/>
</dbReference>
<dbReference type="Gene3D" id="3.30.110.10">
    <property type="entry name" value="Translation initiation factor 3 (IF-3), C-terminal domain"/>
    <property type="match status" value="1"/>
</dbReference>
<sequence>MRTSQCLFNSANALRNVFLGNVVALDAQAPGQLQRLLLPSARLPFQPPCSSPSPRRSFSTQHVAQLRWSRPGPGSGDAKPATDRSMRDYDIVYPWIQLRQEDGSLTQPKRTTTVLKRLNMESQTLILLAAPRVDNSSKGPQYPICRIADRKVEQEKEDANKKKGPKIVSKEMELNWAIAPHDLQIRMAQLKKFLSKGYQVQVRMLSPKKRNKRKATLDEAKEVFRIVKETVAEVPGAKETKGMEGTVGDLVILHLHAPAGSAEAAEEASTGAEAEKPAVSEM</sequence>
<dbReference type="PANTHER" id="PTHR10938:SF0">
    <property type="entry name" value="TRANSLATION INITIATION FACTOR IF-3, MITOCHONDRIAL"/>
    <property type="match status" value="1"/>
</dbReference>
<evidence type="ECO:0000256" key="4">
    <source>
        <dbReference type="SAM" id="MobiDB-lite"/>
    </source>
</evidence>
<dbReference type="InterPro" id="IPR001288">
    <property type="entry name" value="Translation_initiation_fac_3"/>
</dbReference>
<gene>
    <name evidence="5" type="ORF">C8A03DRAFT_11546</name>
</gene>
<evidence type="ECO:0000256" key="3">
    <source>
        <dbReference type="ARBA" id="ARBA00022917"/>
    </source>
</evidence>
<keyword evidence="6" id="KW-1185">Reference proteome</keyword>
<protein>
    <recommendedName>
        <fullName evidence="7">Translation initiation factor IF-3</fullName>
    </recommendedName>
</protein>
<keyword evidence="2" id="KW-0396">Initiation factor</keyword>
<dbReference type="GO" id="GO:0003743">
    <property type="term" value="F:translation initiation factor activity"/>
    <property type="evidence" value="ECO:0007669"/>
    <property type="project" value="UniProtKB-KW"/>
</dbReference>
<keyword evidence="3" id="KW-0648">Protein biosynthesis</keyword>
<evidence type="ECO:0008006" key="7">
    <source>
        <dbReference type="Google" id="ProtNLM"/>
    </source>
</evidence>
<comment type="similarity">
    <text evidence="1">Belongs to the IF-3 family.</text>
</comment>
<dbReference type="Proteomes" id="UP001303760">
    <property type="component" value="Unassembled WGS sequence"/>
</dbReference>
<comment type="caution">
    <text evidence="5">The sequence shown here is derived from an EMBL/GenBank/DDBJ whole genome shotgun (WGS) entry which is preliminary data.</text>
</comment>
<dbReference type="PANTHER" id="PTHR10938">
    <property type="entry name" value="TRANSLATION INITIATION FACTOR IF-3"/>
    <property type="match status" value="1"/>
</dbReference>
<dbReference type="SUPFAM" id="SSF55200">
    <property type="entry name" value="Translation initiation factor IF3, C-terminal domain"/>
    <property type="match status" value="1"/>
</dbReference>
<organism evidence="5 6">
    <name type="scientific">Achaetomium macrosporum</name>
    <dbReference type="NCBI Taxonomy" id="79813"/>
    <lineage>
        <taxon>Eukaryota</taxon>
        <taxon>Fungi</taxon>
        <taxon>Dikarya</taxon>
        <taxon>Ascomycota</taxon>
        <taxon>Pezizomycotina</taxon>
        <taxon>Sordariomycetes</taxon>
        <taxon>Sordariomycetidae</taxon>
        <taxon>Sordariales</taxon>
        <taxon>Chaetomiaceae</taxon>
        <taxon>Achaetomium</taxon>
    </lineage>
</organism>
<feature type="region of interest" description="Disordered" evidence="4">
    <location>
        <begin position="261"/>
        <end position="282"/>
    </location>
</feature>
<dbReference type="GO" id="GO:0005739">
    <property type="term" value="C:mitochondrion"/>
    <property type="evidence" value="ECO:0007669"/>
    <property type="project" value="TreeGrafter"/>
</dbReference>
<dbReference type="InterPro" id="IPR036788">
    <property type="entry name" value="T_IF-3_C_sf"/>
</dbReference>
<feature type="region of interest" description="Disordered" evidence="4">
    <location>
        <begin position="46"/>
        <end position="83"/>
    </location>
</feature>
<evidence type="ECO:0000256" key="2">
    <source>
        <dbReference type="ARBA" id="ARBA00022540"/>
    </source>
</evidence>
<dbReference type="GO" id="GO:0043022">
    <property type="term" value="F:ribosome binding"/>
    <property type="evidence" value="ECO:0007669"/>
    <property type="project" value="TreeGrafter"/>
</dbReference>
<name>A0AAN7HJ71_9PEZI</name>
<dbReference type="GO" id="GO:0032790">
    <property type="term" value="P:ribosome disassembly"/>
    <property type="evidence" value="ECO:0007669"/>
    <property type="project" value="TreeGrafter"/>
</dbReference>
<evidence type="ECO:0000313" key="5">
    <source>
        <dbReference type="EMBL" id="KAK4242299.1"/>
    </source>
</evidence>
<reference evidence="5" key="1">
    <citation type="journal article" date="2023" name="Mol. Phylogenet. Evol.">
        <title>Genome-scale phylogeny and comparative genomics of the fungal order Sordariales.</title>
        <authorList>
            <person name="Hensen N."/>
            <person name="Bonometti L."/>
            <person name="Westerberg I."/>
            <person name="Brannstrom I.O."/>
            <person name="Guillou S."/>
            <person name="Cros-Aarteil S."/>
            <person name="Calhoun S."/>
            <person name="Haridas S."/>
            <person name="Kuo A."/>
            <person name="Mondo S."/>
            <person name="Pangilinan J."/>
            <person name="Riley R."/>
            <person name="LaButti K."/>
            <person name="Andreopoulos B."/>
            <person name="Lipzen A."/>
            <person name="Chen C."/>
            <person name="Yan M."/>
            <person name="Daum C."/>
            <person name="Ng V."/>
            <person name="Clum A."/>
            <person name="Steindorff A."/>
            <person name="Ohm R.A."/>
            <person name="Martin F."/>
            <person name="Silar P."/>
            <person name="Natvig D.O."/>
            <person name="Lalanne C."/>
            <person name="Gautier V."/>
            <person name="Ament-Velasquez S.L."/>
            <person name="Kruys A."/>
            <person name="Hutchinson M.I."/>
            <person name="Powell A.J."/>
            <person name="Barry K."/>
            <person name="Miller A.N."/>
            <person name="Grigoriev I.V."/>
            <person name="Debuchy R."/>
            <person name="Gladieux P."/>
            <person name="Hiltunen Thoren M."/>
            <person name="Johannesson H."/>
        </authorList>
    </citation>
    <scope>NUCLEOTIDE SEQUENCE</scope>
    <source>
        <strain evidence="5">CBS 532.94</strain>
    </source>
</reference>
<reference evidence="5" key="2">
    <citation type="submission" date="2023-05" db="EMBL/GenBank/DDBJ databases">
        <authorList>
            <consortium name="Lawrence Berkeley National Laboratory"/>
            <person name="Steindorff A."/>
            <person name="Hensen N."/>
            <person name="Bonometti L."/>
            <person name="Westerberg I."/>
            <person name="Brannstrom I.O."/>
            <person name="Guillou S."/>
            <person name="Cros-Aarteil S."/>
            <person name="Calhoun S."/>
            <person name="Haridas S."/>
            <person name="Kuo A."/>
            <person name="Mondo S."/>
            <person name="Pangilinan J."/>
            <person name="Riley R."/>
            <person name="Labutti K."/>
            <person name="Andreopoulos B."/>
            <person name="Lipzen A."/>
            <person name="Chen C."/>
            <person name="Yanf M."/>
            <person name="Daum C."/>
            <person name="Ng V."/>
            <person name="Clum A."/>
            <person name="Ohm R."/>
            <person name="Martin F."/>
            <person name="Silar P."/>
            <person name="Natvig D."/>
            <person name="Lalanne C."/>
            <person name="Gautier V."/>
            <person name="Ament-Velasquez S.L."/>
            <person name="Kruys A."/>
            <person name="Hutchinson M.I."/>
            <person name="Powell A.J."/>
            <person name="Barry K."/>
            <person name="Miller A.N."/>
            <person name="Grigoriev I.V."/>
            <person name="Debuchy R."/>
            <person name="Gladieux P."/>
            <person name="Thoren M.H."/>
            <person name="Johannesson H."/>
        </authorList>
    </citation>
    <scope>NUCLEOTIDE SEQUENCE</scope>
    <source>
        <strain evidence="5">CBS 532.94</strain>
    </source>
</reference>
<dbReference type="GO" id="GO:0070124">
    <property type="term" value="P:mitochondrial translational initiation"/>
    <property type="evidence" value="ECO:0007669"/>
    <property type="project" value="TreeGrafter"/>
</dbReference>